<gene>
    <name evidence="10" type="ORF">KOY49_03940</name>
</gene>
<dbReference type="EMBL" id="CP076459">
    <property type="protein sequence ID" value="QWQ31296.1"/>
    <property type="molecule type" value="Genomic_DNA"/>
</dbReference>
<evidence type="ECO:0000256" key="6">
    <source>
        <dbReference type="ARBA" id="ARBA00022989"/>
    </source>
</evidence>
<dbReference type="InterPro" id="IPR050297">
    <property type="entry name" value="LipidA_mod_glycosyltrf_83"/>
</dbReference>
<dbReference type="RefSeq" id="WP_232736093.1">
    <property type="nucleotide sequence ID" value="NZ_CP076459.1"/>
</dbReference>
<feature type="transmembrane region" description="Helical" evidence="8">
    <location>
        <begin position="65"/>
        <end position="84"/>
    </location>
</feature>
<keyword evidence="5 8" id="KW-0812">Transmembrane</keyword>
<evidence type="ECO:0000256" key="3">
    <source>
        <dbReference type="ARBA" id="ARBA00022676"/>
    </source>
</evidence>
<evidence type="ECO:0000256" key="1">
    <source>
        <dbReference type="ARBA" id="ARBA00004651"/>
    </source>
</evidence>
<keyword evidence="4 10" id="KW-0808">Transferase</keyword>
<comment type="subcellular location">
    <subcellularLocation>
        <location evidence="1">Cell membrane</location>
        <topology evidence="1">Multi-pass membrane protein</topology>
    </subcellularLocation>
</comment>
<feature type="domain" description="Glycosyltransferase RgtA/B/C/D-like" evidence="9">
    <location>
        <begin position="6"/>
        <end position="156"/>
    </location>
</feature>
<dbReference type="PANTHER" id="PTHR33908:SF3">
    <property type="entry name" value="UNDECAPRENYL PHOSPHATE-ALPHA-4-AMINO-4-DEOXY-L-ARABINOSE ARABINOSYL TRANSFERASE"/>
    <property type="match status" value="1"/>
</dbReference>
<keyword evidence="2" id="KW-1003">Cell membrane</keyword>
<protein>
    <submittedName>
        <fullName evidence="10">Glycosyltransferase family 39 protein</fullName>
        <ecNumber evidence="10">2.4.-.-</ecNumber>
    </submittedName>
</protein>
<feature type="transmembrane region" description="Helical" evidence="8">
    <location>
        <begin position="252"/>
        <end position="271"/>
    </location>
</feature>
<dbReference type="AlphaFoldDB" id="A0A8F1M9E9"/>
<proteinExistence type="predicted"/>
<dbReference type="Proteomes" id="UP000677117">
    <property type="component" value="Chromosome"/>
</dbReference>
<dbReference type="KEGG" id="mvl:KOY49_03940"/>
<dbReference type="InterPro" id="IPR038731">
    <property type="entry name" value="RgtA/B/C-like"/>
</dbReference>
<keyword evidence="3 10" id="KW-0328">Glycosyltransferase</keyword>
<name>A0A8F1M9E9_9BACT</name>
<dbReference type="PANTHER" id="PTHR33908">
    <property type="entry name" value="MANNOSYLTRANSFERASE YKCB-RELATED"/>
    <property type="match status" value="1"/>
</dbReference>
<dbReference type="EC" id="2.4.-.-" evidence="10"/>
<keyword evidence="6 8" id="KW-1133">Transmembrane helix</keyword>
<keyword evidence="11" id="KW-1185">Reference proteome</keyword>
<feature type="transmembrane region" description="Helical" evidence="8">
    <location>
        <begin position="220"/>
        <end position="240"/>
    </location>
</feature>
<evidence type="ECO:0000256" key="4">
    <source>
        <dbReference type="ARBA" id="ARBA00022679"/>
    </source>
</evidence>
<evidence type="ECO:0000256" key="5">
    <source>
        <dbReference type="ARBA" id="ARBA00022692"/>
    </source>
</evidence>
<keyword evidence="7 8" id="KW-0472">Membrane</keyword>
<evidence type="ECO:0000256" key="2">
    <source>
        <dbReference type="ARBA" id="ARBA00022475"/>
    </source>
</evidence>
<accession>A0A8F1M9E9</accession>
<dbReference type="Pfam" id="PF13231">
    <property type="entry name" value="PMT_2"/>
    <property type="match status" value="1"/>
</dbReference>
<reference evidence="10" key="1">
    <citation type="submission" date="2021-06" db="EMBL/GenBank/DDBJ databases">
        <title>An adapted protocol for Saccharibacteria cultivation: two new species join this phylum of Candidate Phyla Radiations.</title>
        <authorList>
            <person name="Ibrahim A."/>
            <person name="Maatouk M."/>
            <person name="Raoult D."/>
            <person name="Bittar F."/>
        </authorList>
    </citation>
    <scope>NUCLEOTIDE SEQUENCE</scope>
    <source>
        <strain evidence="10">IHU2</strain>
    </source>
</reference>
<feature type="transmembrane region" description="Helical" evidence="8">
    <location>
        <begin position="91"/>
        <end position="121"/>
    </location>
</feature>
<feature type="transmembrane region" description="Helical" evidence="8">
    <location>
        <begin position="12"/>
        <end position="34"/>
    </location>
</feature>
<dbReference type="GO" id="GO:0016763">
    <property type="term" value="F:pentosyltransferase activity"/>
    <property type="evidence" value="ECO:0007669"/>
    <property type="project" value="TreeGrafter"/>
</dbReference>
<evidence type="ECO:0000259" key="9">
    <source>
        <dbReference type="Pfam" id="PF13231"/>
    </source>
</evidence>
<evidence type="ECO:0000256" key="8">
    <source>
        <dbReference type="SAM" id="Phobius"/>
    </source>
</evidence>
<dbReference type="GO" id="GO:0010041">
    <property type="term" value="P:response to iron(III) ion"/>
    <property type="evidence" value="ECO:0007669"/>
    <property type="project" value="TreeGrafter"/>
</dbReference>
<dbReference type="GO" id="GO:0009103">
    <property type="term" value="P:lipopolysaccharide biosynthetic process"/>
    <property type="evidence" value="ECO:0007669"/>
    <property type="project" value="TreeGrafter"/>
</dbReference>
<feature type="transmembrane region" description="Helical" evidence="8">
    <location>
        <begin position="277"/>
        <end position="295"/>
    </location>
</feature>
<feature type="transmembrane region" description="Helical" evidence="8">
    <location>
        <begin position="141"/>
        <end position="160"/>
    </location>
</feature>
<evidence type="ECO:0000313" key="11">
    <source>
        <dbReference type="Proteomes" id="UP000677117"/>
    </source>
</evidence>
<evidence type="ECO:0000256" key="7">
    <source>
        <dbReference type="ARBA" id="ARBA00023136"/>
    </source>
</evidence>
<dbReference type="GO" id="GO:0005886">
    <property type="term" value="C:plasma membrane"/>
    <property type="evidence" value="ECO:0007669"/>
    <property type="project" value="UniProtKB-SubCell"/>
</dbReference>
<sequence length="425" mass="48962">MHVWQSIFGNSVASLRGFSVTCGVLTIALLFLLLQKLFSKRIAVFESFLAALGPFLIRYSDEARMYALAALLAVAMTYAFVLAVERKNKKFWWALYGILVALGLYTQYFLALILPAHFAYIWLKLGGNRTAIKNIFKDKNVWLAAGTCFLLFLPWLPVMISQTSRVSGGFWIPEVTKFTIPTTLSMFLTYDDRIVRYFGLLLPPIIVAVSFILAKKRPKYQAAIWILTIWLLLPMIIVYILSQGRPVYLDRYFTYSAPAFYGLIAVFIGLIFSNKKWWSIGISIILTLFIGHYMWHIGGKNIVESSWNSTNTAMNHINENIQSSDVIISGEIYTYFHTSYYNRTNKEIILLKPKEELGWVGEWGLIKKLNTPEISSLESVKSPRVWLILREKTYDEYKKQVPPYWQLKQEFHDGDLIIGLYVNKL</sequence>
<organism evidence="10 11">
    <name type="scientific">Candidatus Minimicrobia vallesae</name>
    <dbReference type="NCBI Taxonomy" id="2841264"/>
    <lineage>
        <taxon>Bacteria</taxon>
        <taxon>Candidatus Saccharimonadota</taxon>
        <taxon>Candidatus Saccharimonadota incertae sedis</taxon>
        <taxon>Candidatus Minimicrobia</taxon>
    </lineage>
</organism>
<evidence type="ECO:0000313" key="10">
    <source>
        <dbReference type="EMBL" id="QWQ31296.1"/>
    </source>
</evidence>
<feature type="transmembrane region" description="Helical" evidence="8">
    <location>
        <begin position="194"/>
        <end position="214"/>
    </location>
</feature>